<proteinExistence type="predicted"/>
<reference evidence="1" key="2">
    <citation type="journal article" date="2015" name="Data Brief">
        <title>Shoot transcriptome of the giant reed, Arundo donax.</title>
        <authorList>
            <person name="Barrero R.A."/>
            <person name="Guerrero F.D."/>
            <person name="Moolhuijzen P."/>
            <person name="Goolsby J.A."/>
            <person name="Tidwell J."/>
            <person name="Bellgard S.E."/>
            <person name="Bellgard M.I."/>
        </authorList>
    </citation>
    <scope>NUCLEOTIDE SEQUENCE</scope>
    <source>
        <tissue evidence="1">Shoot tissue taken approximately 20 cm above the soil surface</tissue>
    </source>
</reference>
<organism evidence="1">
    <name type="scientific">Arundo donax</name>
    <name type="common">Giant reed</name>
    <name type="synonym">Donax arundinaceus</name>
    <dbReference type="NCBI Taxonomy" id="35708"/>
    <lineage>
        <taxon>Eukaryota</taxon>
        <taxon>Viridiplantae</taxon>
        <taxon>Streptophyta</taxon>
        <taxon>Embryophyta</taxon>
        <taxon>Tracheophyta</taxon>
        <taxon>Spermatophyta</taxon>
        <taxon>Magnoliopsida</taxon>
        <taxon>Liliopsida</taxon>
        <taxon>Poales</taxon>
        <taxon>Poaceae</taxon>
        <taxon>PACMAD clade</taxon>
        <taxon>Arundinoideae</taxon>
        <taxon>Arundineae</taxon>
        <taxon>Arundo</taxon>
    </lineage>
</organism>
<dbReference type="EMBL" id="GBRH01210605">
    <property type="protein sequence ID" value="JAD87290.1"/>
    <property type="molecule type" value="Transcribed_RNA"/>
</dbReference>
<dbReference type="AlphaFoldDB" id="A0A0A9DNQ7"/>
<accession>A0A0A9DNQ7</accession>
<evidence type="ECO:0000313" key="1">
    <source>
        <dbReference type="EMBL" id="JAD87290.1"/>
    </source>
</evidence>
<protein>
    <submittedName>
        <fullName evidence="1">Uncharacterized protein</fullName>
    </submittedName>
</protein>
<reference evidence="1" key="1">
    <citation type="submission" date="2014-09" db="EMBL/GenBank/DDBJ databases">
        <authorList>
            <person name="Magalhaes I.L.F."/>
            <person name="Oliveira U."/>
            <person name="Santos F.R."/>
            <person name="Vidigal T.H.D.A."/>
            <person name="Brescovit A.D."/>
            <person name="Santos A.J."/>
        </authorList>
    </citation>
    <scope>NUCLEOTIDE SEQUENCE</scope>
    <source>
        <tissue evidence="1">Shoot tissue taken approximately 20 cm above the soil surface</tissue>
    </source>
</reference>
<name>A0A0A9DNQ7_ARUDO</name>
<sequence length="68" mass="7740">MMRAIGLELTRGSRCCQHEVVFEMVLNSKRQLGLIKKKAIGWPSACAAWEFEVLNQQPRIAATHIIIF</sequence>